<evidence type="ECO:0000259" key="6">
    <source>
        <dbReference type="Pfam" id="PF07714"/>
    </source>
</evidence>
<dbReference type="Gene3D" id="1.10.510.10">
    <property type="entry name" value="Transferase(Phosphotransferase) domain 1"/>
    <property type="match status" value="1"/>
</dbReference>
<evidence type="ECO:0000256" key="5">
    <source>
        <dbReference type="ARBA" id="ARBA00022840"/>
    </source>
</evidence>
<evidence type="ECO:0000256" key="2">
    <source>
        <dbReference type="ARBA" id="ARBA00022679"/>
    </source>
</evidence>
<evidence type="ECO:0000256" key="4">
    <source>
        <dbReference type="ARBA" id="ARBA00022777"/>
    </source>
</evidence>
<feature type="domain" description="Serine-threonine/tyrosine-protein kinase catalytic" evidence="6">
    <location>
        <begin position="1"/>
        <end position="101"/>
    </location>
</feature>
<dbReference type="Proteomes" id="UP001187471">
    <property type="component" value="Unassembled WGS sequence"/>
</dbReference>
<dbReference type="InterPro" id="IPR011009">
    <property type="entry name" value="Kinase-like_dom_sf"/>
</dbReference>
<keyword evidence="2" id="KW-0808">Transferase</keyword>
<dbReference type="InterPro" id="IPR021820">
    <property type="entry name" value="S-locus_recpt_kinase_C"/>
</dbReference>
<keyword evidence="9" id="KW-1185">Reference proteome</keyword>
<keyword evidence="4" id="KW-0418">Kinase</keyword>
<dbReference type="SUPFAM" id="SSF56112">
    <property type="entry name" value="Protein kinase-like (PK-like)"/>
    <property type="match status" value="1"/>
</dbReference>
<evidence type="ECO:0000313" key="9">
    <source>
        <dbReference type="Proteomes" id="UP001187471"/>
    </source>
</evidence>
<dbReference type="GO" id="GO:0005886">
    <property type="term" value="C:plasma membrane"/>
    <property type="evidence" value="ECO:0007669"/>
    <property type="project" value="TreeGrafter"/>
</dbReference>
<sequence length="151" mass="16550">MSPEYAGDGLFSVKSDVFSFGVLVLEIVSGKRNRRFFHPGHNHNLLGHAWMLYKEGRSLELLDANLGSSCNESEVLQSINVGLLCVQQCPEDRPSMSSVVLMLGHDGALPESKEPGFFINENGLHFDDAHLPSNHGAISANEMTITLLDAR</sequence>
<evidence type="ECO:0000256" key="3">
    <source>
        <dbReference type="ARBA" id="ARBA00022741"/>
    </source>
</evidence>
<evidence type="ECO:0000313" key="8">
    <source>
        <dbReference type="EMBL" id="KAK2977812.1"/>
    </source>
</evidence>
<feature type="domain" description="S-locus receptor kinase C-terminal" evidence="7">
    <location>
        <begin position="107"/>
        <end position="151"/>
    </location>
</feature>
<accession>A0AA88QWV7</accession>
<dbReference type="PANTHER" id="PTHR27002:SF851">
    <property type="entry name" value="G-TYPE LECTIN S-RECEPTOR-LIKE SERINE_THREONINE-PROTEIN KINASE SD1-1"/>
    <property type="match status" value="1"/>
</dbReference>
<dbReference type="InterPro" id="IPR001245">
    <property type="entry name" value="Ser-Thr/Tyr_kinase_cat_dom"/>
</dbReference>
<evidence type="ECO:0000259" key="7">
    <source>
        <dbReference type="Pfam" id="PF11883"/>
    </source>
</evidence>
<evidence type="ECO:0008006" key="10">
    <source>
        <dbReference type="Google" id="ProtNLM"/>
    </source>
</evidence>
<proteinExistence type="predicted"/>
<dbReference type="PANTHER" id="PTHR27002">
    <property type="entry name" value="RECEPTOR-LIKE SERINE/THREONINE-PROTEIN KINASE SD1-8"/>
    <property type="match status" value="1"/>
</dbReference>
<gene>
    <name evidence="8" type="ORF">RJ640_006304</name>
</gene>
<reference evidence="8" key="1">
    <citation type="submission" date="2022-12" db="EMBL/GenBank/DDBJ databases">
        <title>Draft genome assemblies for two species of Escallonia (Escalloniales).</title>
        <authorList>
            <person name="Chanderbali A."/>
            <person name="Dervinis C."/>
            <person name="Anghel I."/>
            <person name="Soltis D."/>
            <person name="Soltis P."/>
            <person name="Zapata F."/>
        </authorList>
    </citation>
    <scope>NUCLEOTIDE SEQUENCE</scope>
    <source>
        <strain evidence="8">UCBG92.1500</strain>
        <tissue evidence="8">Leaf</tissue>
    </source>
</reference>
<keyword evidence="3" id="KW-0547">Nucleotide-binding</keyword>
<comment type="caution">
    <text evidence="8">The sequence shown here is derived from an EMBL/GenBank/DDBJ whole genome shotgun (WGS) entry which is preliminary data.</text>
</comment>
<name>A0AA88QWV7_9ASTE</name>
<keyword evidence="1" id="KW-0723">Serine/threonine-protein kinase</keyword>
<dbReference type="EMBL" id="JAVXUO010001949">
    <property type="protein sequence ID" value="KAK2977812.1"/>
    <property type="molecule type" value="Genomic_DNA"/>
</dbReference>
<dbReference type="GO" id="GO:0005524">
    <property type="term" value="F:ATP binding"/>
    <property type="evidence" value="ECO:0007669"/>
    <property type="project" value="UniProtKB-KW"/>
</dbReference>
<evidence type="ECO:0000256" key="1">
    <source>
        <dbReference type="ARBA" id="ARBA00022527"/>
    </source>
</evidence>
<dbReference type="Pfam" id="PF11883">
    <property type="entry name" value="DUF3403"/>
    <property type="match status" value="1"/>
</dbReference>
<dbReference type="Pfam" id="PF07714">
    <property type="entry name" value="PK_Tyr_Ser-Thr"/>
    <property type="match status" value="1"/>
</dbReference>
<organism evidence="8 9">
    <name type="scientific">Escallonia rubra</name>
    <dbReference type="NCBI Taxonomy" id="112253"/>
    <lineage>
        <taxon>Eukaryota</taxon>
        <taxon>Viridiplantae</taxon>
        <taxon>Streptophyta</taxon>
        <taxon>Embryophyta</taxon>
        <taxon>Tracheophyta</taxon>
        <taxon>Spermatophyta</taxon>
        <taxon>Magnoliopsida</taxon>
        <taxon>eudicotyledons</taxon>
        <taxon>Gunneridae</taxon>
        <taxon>Pentapetalae</taxon>
        <taxon>asterids</taxon>
        <taxon>campanulids</taxon>
        <taxon>Escalloniales</taxon>
        <taxon>Escalloniaceae</taxon>
        <taxon>Escallonia</taxon>
    </lineage>
</organism>
<keyword evidence="5" id="KW-0067">ATP-binding</keyword>
<dbReference type="GO" id="GO:0004674">
    <property type="term" value="F:protein serine/threonine kinase activity"/>
    <property type="evidence" value="ECO:0007669"/>
    <property type="project" value="UniProtKB-KW"/>
</dbReference>
<protein>
    <recommendedName>
        <fullName evidence="10">S-locus receptor kinase</fullName>
    </recommendedName>
</protein>
<dbReference type="AlphaFoldDB" id="A0AA88QWV7"/>